<dbReference type="PANTHER" id="PTHR47899:SF1">
    <property type="entry name" value="COILED-COIL DOMAIN-CONTAINING PROTEIN 171"/>
    <property type="match status" value="1"/>
</dbReference>
<sequence>MRMRDLEEALEVEKNSHTEISSRLELLKQKCEELERAYDHERDKSCDTSHKLTQLEKDFLTMKTDLIGQLDQEKAASAELIGQLEQERAESGKLSVKLQEQEKVWTERQQEISRALVCVQQSYETLLSDLDHVVQQYQQQGAIHAQNTEEGGKHKASALMDILRKTLHYYNTQLQESVIVMQKLNHEVRQKDETITDLQRNMQECEARGVCVNEEVKRLRVCVANAAADLRSLKTQHTNTQTQMNKLQQQHHNDFQEKLTFLHTLYQRLLAGCVLMTPPHSMLGSFSWAELSIVVQEHVDRLTSDLSAANQKVSRLESVCEGKSAALESVSAQLRQREESWSKQREDLSTQNTHLNNQLQHKIQVQ</sequence>
<feature type="coiled-coil region" evidence="1">
    <location>
        <begin position="17"/>
        <end position="44"/>
    </location>
</feature>
<reference evidence="2" key="1">
    <citation type="submission" date="2025-08" db="UniProtKB">
        <authorList>
            <consortium name="Ensembl"/>
        </authorList>
    </citation>
    <scope>IDENTIFICATION</scope>
</reference>
<dbReference type="PANTHER" id="PTHR47899">
    <property type="entry name" value="COILED-COIL DOMAIN-CONTAINING PROTEIN 171"/>
    <property type="match status" value="1"/>
</dbReference>
<proteinExistence type="predicted"/>
<keyword evidence="3" id="KW-1185">Reference proteome</keyword>
<dbReference type="Ensembl" id="ENSSANT00000102013.1">
    <property type="protein sequence ID" value="ENSSANP00000096056.1"/>
    <property type="gene ID" value="ENSSANG00000047353.1"/>
</dbReference>
<name>A0A671SGZ4_9TELE</name>
<evidence type="ECO:0000256" key="1">
    <source>
        <dbReference type="SAM" id="Coils"/>
    </source>
</evidence>
<reference evidence="2" key="2">
    <citation type="submission" date="2025-09" db="UniProtKB">
        <authorList>
            <consortium name="Ensembl"/>
        </authorList>
    </citation>
    <scope>IDENTIFICATION</scope>
</reference>
<dbReference type="InterPro" id="IPR038820">
    <property type="entry name" value="CCDC171"/>
</dbReference>
<dbReference type="Proteomes" id="UP000472260">
    <property type="component" value="Unassembled WGS sequence"/>
</dbReference>
<protein>
    <submittedName>
        <fullName evidence="2">Uncharacterized protein</fullName>
    </submittedName>
</protein>
<dbReference type="Gene3D" id="1.10.287.1490">
    <property type="match status" value="1"/>
</dbReference>
<feature type="coiled-coil region" evidence="1">
    <location>
        <begin position="181"/>
        <end position="250"/>
    </location>
</feature>
<evidence type="ECO:0000313" key="3">
    <source>
        <dbReference type="Proteomes" id="UP000472260"/>
    </source>
</evidence>
<organism evidence="2 3">
    <name type="scientific">Sinocyclocheilus anshuiensis</name>
    <dbReference type="NCBI Taxonomy" id="1608454"/>
    <lineage>
        <taxon>Eukaryota</taxon>
        <taxon>Metazoa</taxon>
        <taxon>Chordata</taxon>
        <taxon>Craniata</taxon>
        <taxon>Vertebrata</taxon>
        <taxon>Euteleostomi</taxon>
        <taxon>Actinopterygii</taxon>
        <taxon>Neopterygii</taxon>
        <taxon>Teleostei</taxon>
        <taxon>Ostariophysi</taxon>
        <taxon>Cypriniformes</taxon>
        <taxon>Cyprinidae</taxon>
        <taxon>Cyprininae</taxon>
        <taxon>Sinocyclocheilus</taxon>
    </lineage>
</organism>
<keyword evidence="1" id="KW-0175">Coiled coil</keyword>
<evidence type="ECO:0000313" key="2">
    <source>
        <dbReference type="Ensembl" id="ENSSANP00000096056.1"/>
    </source>
</evidence>
<accession>A0A671SGZ4</accession>
<dbReference type="AlphaFoldDB" id="A0A671SGZ4"/>